<dbReference type="EMBL" id="JANIEX010000218">
    <property type="protein sequence ID" value="KAJ3570798.1"/>
    <property type="molecule type" value="Genomic_DNA"/>
</dbReference>
<organism evidence="3 4">
    <name type="scientific">Leucocoprinus birnbaumii</name>
    <dbReference type="NCBI Taxonomy" id="56174"/>
    <lineage>
        <taxon>Eukaryota</taxon>
        <taxon>Fungi</taxon>
        <taxon>Dikarya</taxon>
        <taxon>Basidiomycota</taxon>
        <taxon>Agaricomycotina</taxon>
        <taxon>Agaricomycetes</taxon>
        <taxon>Agaricomycetidae</taxon>
        <taxon>Agaricales</taxon>
        <taxon>Agaricineae</taxon>
        <taxon>Agaricaceae</taxon>
        <taxon>Leucocoprinus</taxon>
    </lineage>
</organism>
<name>A0AAD5YXF0_9AGAR</name>
<accession>A0AAD5YXF0</accession>
<dbReference type="Proteomes" id="UP001213000">
    <property type="component" value="Unassembled WGS sequence"/>
</dbReference>
<evidence type="ECO:0000313" key="3">
    <source>
        <dbReference type="EMBL" id="KAJ3570798.1"/>
    </source>
</evidence>
<evidence type="ECO:0000256" key="2">
    <source>
        <dbReference type="SAM" id="SignalP"/>
    </source>
</evidence>
<dbReference type="AlphaFoldDB" id="A0AAD5YXF0"/>
<feature type="region of interest" description="Disordered" evidence="1">
    <location>
        <begin position="237"/>
        <end position="262"/>
    </location>
</feature>
<feature type="compositionally biased region" description="Polar residues" evidence="1">
    <location>
        <begin position="238"/>
        <end position="251"/>
    </location>
</feature>
<comment type="caution">
    <text evidence="3">The sequence shown here is derived from an EMBL/GenBank/DDBJ whole genome shotgun (WGS) entry which is preliminary data.</text>
</comment>
<protein>
    <submittedName>
        <fullName evidence="3">Uncharacterized protein</fullName>
    </submittedName>
</protein>
<evidence type="ECO:0000313" key="4">
    <source>
        <dbReference type="Proteomes" id="UP001213000"/>
    </source>
</evidence>
<feature type="signal peptide" evidence="2">
    <location>
        <begin position="1"/>
        <end position="16"/>
    </location>
</feature>
<evidence type="ECO:0000256" key="1">
    <source>
        <dbReference type="SAM" id="MobiDB-lite"/>
    </source>
</evidence>
<proteinExistence type="predicted"/>
<feature type="compositionally biased region" description="Low complexity" evidence="1">
    <location>
        <begin position="252"/>
        <end position="262"/>
    </location>
</feature>
<sequence>MSGSVALTAFPSLVEAVCFLTCTLSLVTSPTNVKIVEQIVLSALSTSPAWLRNAYLILKISSTSPPPVFYAACAEARIDWSDWFFVLGGREFELTIKRAAVSVRVAGIPGQAVVWKQAPPARPSFTPSLDFSEPVLDVQVPIRGSSRPTTSSRTPSLLPLNPNQIRPLRTLAQQLLHSEQEEEEADEIFALISKFGASEISSTPTREWFEAPIAPVTQAPVPTRSLRLPILEDEAYSEHNTSPIASPGTSRSNSPSTSMFSYSSSQESLTSISTASSIVSTSIKPYAEPFVPASKHAPVPRCQAKTNPPVVTNPPKKRVQRYLYQGGQSTTLTGGVMLGATKAPTSHSTSPSTMNSRSPGTRGQSRIRTHASPSFWNRGNSVRV</sequence>
<reference evidence="3" key="1">
    <citation type="submission" date="2022-07" db="EMBL/GenBank/DDBJ databases">
        <title>Genome Sequence of Leucocoprinus birnbaumii.</title>
        <authorList>
            <person name="Buettner E."/>
        </authorList>
    </citation>
    <scope>NUCLEOTIDE SEQUENCE</scope>
    <source>
        <strain evidence="3">VT141</strain>
    </source>
</reference>
<feature type="chain" id="PRO_5042142158" evidence="2">
    <location>
        <begin position="17"/>
        <end position="384"/>
    </location>
</feature>
<feature type="region of interest" description="Disordered" evidence="1">
    <location>
        <begin position="342"/>
        <end position="384"/>
    </location>
</feature>
<feature type="compositionally biased region" description="Polar residues" evidence="1">
    <location>
        <begin position="343"/>
        <end position="384"/>
    </location>
</feature>
<gene>
    <name evidence="3" type="ORF">NP233_g4170</name>
</gene>
<keyword evidence="2" id="KW-0732">Signal</keyword>
<keyword evidence="4" id="KW-1185">Reference proteome</keyword>